<dbReference type="Proteomes" id="UP001454036">
    <property type="component" value="Unassembled WGS sequence"/>
</dbReference>
<organism evidence="2 3">
    <name type="scientific">Lithospermum erythrorhizon</name>
    <name type="common">Purple gromwell</name>
    <name type="synonym">Lithospermum officinale var. erythrorhizon</name>
    <dbReference type="NCBI Taxonomy" id="34254"/>
    <lineage>
        <taxon>Eukaryota</taxon>
        <taxon>Viridiplantae</taxon>
        <taxon>Streptophyta</taxon>
        <taxon>Embryophyta</taxon>
        <taxon>Tracheophyta</taxon>
        <taxon>Spermatophyta</taxon>
        <taxon>Magnoliopsida</taxon>
        <taxon>eudicotyledons</taxon>
        <taxon>Gunneridae</taxon>
        <taxon>Pentapetalae</taxon>
        <taxon>asterids</taxon>
        <taxon>lamiids</taxon>
        <taxon>Boraginales</taxon>
        <taxon>Boraginaceae</taxon>
        <taxon>Boraginoideae</taxon>
        <taxon>Lithospermeae</taxon>
        <taxon>Lithospermum</taxon>
    </lineage>
</organism>
<reference evidence="2 3" key="1">
    <citation type="submission" date="2024-01" db="EMBL/GenBank/DDBJ databases">
        <title>The complete chloroplast genome sequence of Lithospermum erythrorhizon: insights into the phylogenetic relationship among Boraginaceae species and the maternal lineages of purple gromwells.</title>
        <authorList>
            <person name="Okada T."/>
            <person name="Watanabe K."/>
        </authorList>
    </citation>
    <scope>NUCLEOTIDE SEQUENCE [LARGE SCALE GENOMIC DNA]</scope>
</reference>
<name>A0AAV3NL60_LITER</name>
<gene>
    <name evidence="2" type="ORF">LIER_34982</name>
</gene>
<dbReference type="EMBL" id="BAABME010015000">
    <property type="protein sequence ID" value="GAA0138800.1"/>
    <property type="molecule type" value="Genomic_DNA"/>
</dbReference>
<comment type="caution">
    <text evidence="2">The sequence shown here is derived from an EMBL/GenBank/DDBJ whole genome shotgun (WGS) entry which is preliminary data.</text>
</comment>
<dbReference type="PANTHER" id="PTHR33240:SF15">
    <property type="entry name" value="GAG-PRO-LIKE PROTEIN"/>
    <property type="match status" value="1"/>
</dbReference>
<dbReference type="AlphaFoldDB" id="A0AAV3NL60"/>
<feature type="compositionally biased region" description="Basic and acidic residues" evidence="1">
    <location>
        <begin position="59"/>
        <end position="72"/>
    </location>
</feature>
<keyword evidence="3" id="KW-1185">Reference proteome</keyword>
<sequence>MGKRDKRLYCEYHRELGHHTSDCRILKAEIEKLIKRGYLKEFVGQDRPRQQGCGYSPPCERERSVRPGDKHVSPPRATGRIDTISGGIVGGGDSCNSRKNYYRRAVYSPRGAITHNEPISFSNSELKGIELPHDDPVVIAPLISRFIVERMLVDTGSSADILYLKTFDKL</sequence>
<proteinExistence type="predicted"/>
<accession>A0AAV3NL60</accession>
<dbReference type="PANTHER" id="PTHR33240">
    <property type="entry name" value="OS08G0508500 PROTEIN"/>
    <property type="match status" value="1"/>
</dbReference>
<evidence type="ECO:0000313" key="3">
    <source>
        <dbReference type="Proteomes" id="UP001454036"/>
    </source>
</evidence>
<evidence type="ECO:0000256" key="1">
    <source>
        <dbReference type="SAM" id="MobiDB-lite"/>
    </source>
</evidence>
<evidence type="ECO:0000313" key="2">
    <source>
        <dbReference type="EMBL" id="GAA0138800.1"/>
    </source>
</evidence>
<protein>
    <submittedName>
        <fullName evidence="2">Uncharacterized protein</fullName>
    </submittedName>
</protein>
<feature type="region of interest" description="Disordered" evidence="1">
    <location>
        <begin position="47"/>
        <end position="80"/>
    </location>
</feature>